<evidence type="ECO:0000256" key="5">
    <source>
        <dbReference type="ARBA" id="ARBA00022723"/>
    </source>
</evidence>
<dbReference type="GO" id="GO:0008270">
    <property type="term" value="F:zinc ion binding"/>
    <property type="evidence" value="ECO:0007669"/>
    <property type="project" value="UniProtKB-UniRule"/>
</dbReference>
<comment type="caution">
    <text evidence="11">The sequence shown here is derived from an EMBL/GenBank/DDBJ whole genome shotgun (WGS) entry which is preliminary data.</text>
</comment>
<evidence type="ECO:0000256" key="3">
    <source>
        <dbReference type="ARBA" id="ARBA00022694"/>
    </source>
</evidence>
<accession>A0A940NMW4</accession>
<feature type="binding site" evidence="10">
    <location>
        <position position="211"/>
    </location>
    <ligand>
        <name>Zn(2+)</name>
        <dbReference type="ChEBI" id="CHEBI:29105"/>
        <label>1</label>
        <note>catalytic</note>
    </ligand>
</feature>
<keyword evidence="3 10" id="KW-0819">tRNA processing</keyword>
<dbReference type="EC" id="3.1.26.11" evidence="2 10"/>
<keyword evidence="12" id="KW-1185">Reference proteome</keyword>
<dbReference type="GO" id="GO:0042802">
    <property type="term" value="F:identical protein binding"/>
    <property type="evidence" value="ECO:0007669"/>
    <property type="project" value="UniProtKB-ARBA"/>
</dbReference>
<evidence type="ECO:0000256" key="10">
    <source>
        <dbReference type="HAMAP-Rule" id="MF_01818"/>
    </source>
</evidence>
<comment type="cofactor">
    <cofactor evidence="10">
        <name>Zn(2+)</name>
        <dbReference type="ChEBI" id="CHEBI:29105"/>
    </cofactor>
    <text evidence="10">Binds 2 Zn(2+) ions.</text>
</comment>
<comment type="catalytic activity">
    <reaction evidence="10">
        <text>Endonucleolytic cleavage of RNA, removing extra 3' nucleotides from tRNA precursor, generating 3' termini of tRNAs. A 3'-hydroxy group is left at the tRNA terminus and a 5'-phosphoryl group is left at the trailer molecule.</text>
        <dbReference type="EC" id="3.1.26.11"/>
    </reaction>
</comment>
<dbReference type="EMBL" id="JAGIYQ010000002">
    <property type="protein sequence ID" value="MBP0724358.1"/>
    <property type="molecule type" value="Genomic_DNA"/>
</dbReference>
<evidence type="ECO:0000256" key="8">
    <source>
        <dbReference type="ARBA" id="ARBA00022833"/>
    </source>
</evidence>
<comment type="similarity">
    <text evidence="10">Belongs to the RNase Z family.</text>
</comment>
<gene>
    <name evidence="10" type="primary">rnz</name>
    <name evidence="11" type="ORF">J5Y03_04055</name>
</gene>
<dbReference type="NCBIfam" id="TIGR02651">
    <property type="entry name" value="RNase_Z"/>
    <property type="match status" value="1"/>
</dbReference>
<keyword evidence="6 10" id="KW-0255">Endonuclease</keyword>
<feature type="binding site" evidence="10">
    <location>
        <position position="65"/>
    </location>
    <ligand>
        <name>Zn(2+)</name>
        <dbReference type="ChEBI" id="CHEBI:29105"/>
        <label>1</label>
        <note>catalytic</note>
    </ligand>
</feature>
<name>A0A940NMW4_9BACI</name>
<evidence type="ECO:0000313" key="11">
    <source>
        <dbReference type="EMBL" id="MBP0724358.1"/>
    </source>
</evidence>
<dbReference type="Proteomes" id="UP000682134">
    <property type="component" value="Unassembled WGS sequence"/>
</dbReference>
<feature type="active site" description="Proton acceptor" evidence="10">
    <location>
        <position position="67"/>
    </location>
</feature>
<dbReference type="AlphaFoldDB" id="A0A940NMW4"/>
<organism evidence="11 12">
    <name type="scientific">Gottfriedia endophytica</name>
    <dbReference type="NCBI Taxonomy" id="2820819"/>
    <lineage>
        <taxon>Bacteria</taxon>
        <taxon>Bacillati</taxon>
        <taxon>Bacillota</taxon>
        <taxon>Bacilli</taxon>
        <taxon>Bacillales</taxon>
        <taxon>Bacillaceae</taxon>
        <taxon>Gottfriedia</taxon>
    </lineage>
</organism>
<feature type="binding site" evidence="10">
    <location>
        <position position="211"/>
    </location>
    <ligand>
        <name>Zn(2+)</name>
        <dbReference type="ChEBI" id="CHEBI:29105"/>
        <label>2</label>
        <note>catalytic</note>
    </ligand>
</feature>
<dbReference type="CDD" id="cd07717">
    <property type="entry name" value="RNaseZ_ZiPD-like_MBL-fold"/>
    <property type="match status" value="1"/>
</dbReference>
<proteinExistence type="inferred from homology"/>
<sequence>MELVFLGTGAGMPSKSRNVSSVALQLLEERGTTWLFDCGEGTQHQILHTTVRPGKIEKIFITHCHGDHLFGLPGLLSSRTFLGGDEPVTIYGPKGVKEFVETSFQVSHTYVKYPISFIVVEEGIIFEDEKFKVECIELEHGIQSFGYRIIEKDLPGELLVEELKKIGIKPGPIYKYLKEGRKITLEDGRIIDGNNFLGQSKAGRKIAIAGDTRMTNKSNLLAEGMDVLVHEGTFSKDEARHAYDYFHSTSTQVANVAQSEQIKLLILTHISARYQGEDTEMLLQQAKEIFSNTQIAKDYDRIPIPRY</sequence>
<feature type="binding site" evidence="10">
    <location>
        <position position="269"/>
    </location>
    <ligand>
        <name>Zn(2+)</name>
        <dbReference type="ChEBI" id="CHEBI:29105"/>
        <label>2</label>
        <note>catalytic</note>
    </ligand>
</feature>
<evidence type="ECO:0000313" key="12">
    <source>
        <dbReference type="Proteomes" id="UP000682134"/>
    </source>
</evidence>
<evidence type="ECO:0000256" key="9">
    <source>
        <dbReference type="ARBA" id="ARBA00057812"/>
    </source>
</evidence>
<dbReference type="Pfam" id="PF23023">
    <property type="entry name" value="Anti-Pycsar_Apyc1"/>
    <property type="match status" value="1"/>
</dbReference>
<protein>
    <recommendedName>
        <fullName evidence="2 10">Ribonuclease Z</fullName>
        <shortName evidence="10">RNase Z</shortName>
        <ecNumber evidence="2 10">3.1.26.11</ecNumber>
    </recommendedName>
    <alternativeName>
        <fullName evidence="10">tRNA 3 endonuclease</fullName>
    </alternativeName>
    <alternativeName>
        <fullName evidence="10">tRNase Z</fullName>
    </alternativeName>
</protein>
<comment type="function">
    <text evidence="9 10">Zinc phosphodiesterase, which displays some tRNA 3'-processing endonuclease activity. Probably involved in tRNA maturation, by removing a 3'-trailer from precursor tRNA.</text>
</comment>
<keyword evidence="5 10" id="KW-0479">Metal-binding</keyword>
<evidence type="ECO:0000256" key="6">
    <source>
        <dbReference type="ARBA" id="ARBA00022759"/>
    </source>
</evidence>
<dbReference type="RefSeq" id="WP_209402789.1">
    <property type="nucleotide sequence ID" value="NZ_JAGIYQ010000002.1"/>
</dbReference>
<feature type="binding site" evidence="10">
    <location>
        <position position="140"/>
    </location>
    <ligand>
        <name>Zn(2+)</name>
        <dbReference type="ChEBI" id="CHEBI:29105"/>
        <label>1</label>
        <note>catalytic</note>
    </ligand>
</feature>
<dbReference type="InterPro" id="IPR013471">
    <property type="entry name" value="RNase_Z/BN"/>
</dbReference>
<evidence type="ECO:0000256" key="4">
    <source>
        <dbReference type="ARBA" id="ARBA00022722"/>
    </source>
</evidence>
<evidence type="ECO:0000256" key="1">
    <source>
        <dbReference type="ARBA" id="ARBA00011738"/>
    </source>
</evidence>
<feature type="binding site" evidence="10">
    <location>
        <position position="68"/>
    </location>
    <ligand>
        <name>Zn(2+)</name>
        <dbReference type="ChEBI" id="CHEBI:29105"/>
        <label>2</label>
        <note>catalytic</note>
    </ligand>
</feature>
<dbReference type="PANTHER" id="PTHR46018:SF2">
    <property type="entry name" value="ZINC PHOSPHODIESTERASE ELAC PROTEIN 1"/>
    <property type="match status" value="1"/>
</dbReference>
<comment type="subunit">
    <text evidence="1 10">Homodimer.</text>
</comment>
<dbReference type="HAMAP" id="MF_01818">
    <property type="entry name" value="RNase_Z_BN"/>
    <property type="match status" value="1"/>
</dbReference>
<dbReference type="PANTHER" id="PTHR46018">
    <property type="entry name" value="ZINC PHOSPHODIESTERASE ELAC PROTEIN 1"/>
    <property type="match status" value="1"/>
</dbReference>
<keyword evidence="7 10" id="KW-0378">Hydrolase</keyword>
<keyword evidence="4 10" id="KW-0540">Nuclease</keyword>
<dbReference type="NCBIfam" id="NF000801">
    <property type="entry name" value="PRK00055.1-3"/>
    <property type="match status" value="1"/>
</dbReference>
<dbReference type="GO" id="GO:0042781">
    <property type="term" value="F:3'-tRNA processing endoribonuclease activity"/>
    <property type="evidence" value="ECO:0007669"/>
    <property type="project" value="UniProtKB-UniRule"/>
</dbReference>
<dbReference type="FunFam" id="3.60.15.10:FF:000002">
    <property type="entry name" value="Ribonuclease Z"/>
    <property type="match status" value="1"/>
</dbReference>
<dbReference type="Gene3D" id="3.60.15.10">
    <property type="entry name" value="Ribonuclease Z/Hydroxyacylglutathione hydrolase-like"/>
    <property type="match status" value="1"/>
</dbReference>
<dbReference type="SUPFAM" id="SSF56281">
    <property type="entry name" value="Metallo-hydrolase/oxidoreductase"/>
    <property type="match status" value="1"/>
</dbReference>
<keyword evidence="8 10" id="KW-0862">Zinc</keyword>
<reference evidence="11" key="1">
    <citation type="submission" date="2021-04" db="EMBL/GenBank/DDBJ databases">
        <title>Genome seq and assembly of Bacillus sp.</title>
        <authorList>
            <person name="Chhetri G."/>
        </authorList>
    </citation>
    <scope>NUCLEOTIDE SEQUENCE</scope>
    <source>
        <strain evidence="11">RG28</strain>
    </source>
</reference>
<feature type="binding site" evidence="10">
    <location>
        <position position="67"/>
    </location>
    <ligand>
        <name>Zn(2+)</name>
        <dbReference type="ChEBI" id="CHEBI:29105"/>
        <label>2</label>
        <note>catalytic</note>
    </ligand>
</feature>
<evidence type="ECO:0000256" key="7">
    <source>
        <dbReference type="ARBA" id="ARBA00022801"/>
    </source>
</evidence>
<feature type="binding site" evidence="10">
    <location>
        <position position="63"/>
    </location>
    <ligand>
        <name>Zn(2+)</name>
        <dbReference type="ChEBI" id="CHEBI:29105"/>
        <label>1</label>
        <note>catalytic</note>
    </ligand>
</feature>
<evidence type="ECO:0000256" key="2">
    <source>
        <dbReference type="ARBA" id="ARBA00012477"/>
    </source>
</evidence>
<dbReference type="InterPro" id="IPR036866">
    <property type="entry name" value="RibonucZ/Hydroxyglut_hydro"/>
</dbReference>